<evidence type="ECO:0000256" key="1">
    <source>
        <dbReference type="SAM" id="Phobius"/>
    </source>
</evidence>
<protein>
    <submittedName>
        <fullName evidence="2">Uncharacterized protein</fullName>
    </submittedName>
</protein>
<evidence type="ECO:0000313" key="2">
    <source>
        <dbReference type="EMBL" id="MEY7999427.1"/>
    </source>
</evidence>
<feature type="transmembrane region" description="Helical" evidence="1">
    <location>
        <begin position="66"/>
        <end position="85"/>
    </location>
</feature>
<organism evidence="2 3">
    <name type="scientific">Clostridium moutaii</name>
    <dbReference type="NCBI Taxonomy" id="3240932"/>
    <lineage>
        <taxon>Bacteria</taxon>
        <taxon>Bacillati</taxon>
        <taxon>Bacillota</taxon>
        <taxon>Clostridia</taxon>
        <taxon>Eubacteriales</taxon>
        <taxon>Clostridiaceae</taxon>
        <taxon>Clostridium</taxon>
    </lineage>
</organism>
<keyword evidence="1" id="KW-0812">Transmembrane</keyword>
<name>A0ABV4BMX6_9CLOT</name>
<dbReference type="EMBL" id="JBGEWD010000003">
    <property type="protein sequence ID" value="MEY7999427.1"/>
    <property type="molecule type" value="Genomic_DNA"/>
</dbReference>
<gene>
    <name evidence="2" type="ORF">AB8U03_04305</name>
</gene>
<feature type="transmembrane region" description="Helical" evidence="1">
    <location>
        <begin position="164"/>
        <end position="187"/>
    </location>
</feature>
<evidence type="ECO:0000313" key="3">
    <source>
        <dbReference type="Proteomes" id="UP001564657"/>
    </source>
</evidence>
<dbReference type="RefSeq" id="WP_369703319.1">
    <property type="nucleotide sequence ID" value="NZ_JBGEWD010000003.1"/>
</dbReference>
<sequence>MTNSDNLNFVYKAIDDTCNTIRALDVKIYYIFVTMGLVFGLIGVTFDKILQFYNQYKYIPIIDGSLLLLIIVYGTMTARAIWYGYRTLAPENNPLEHIDYGDIKPNQLWYLTNNEKGKISIPLDEYYKKISCLGINDLLLSASFELMKLSFMRNTKLNYVNKSIFNFMVSLFSFIIILAFVFIYNFIIV</sequence>
<keyword evidence="1" id="KW-0472">Membrane</keyword>
<comment type="caution">
    <text evidence="2">The sequence shown here is derived from an EMBL/GenBank/DDBJ whole genome shotgun (WGS) entry which is preliminary data.</text>
</comment>
<dbReference type="Proteomes" id="UP001564657">
    <property type="component" value="Unassembled WGS sequence"/>
</dbReference>
<keyword evidence="1" id="KW-1133">Transmembrane helix</keyword>
<accession>A0ABV4BMX6</accession>
<reference evidence="2 3" key="1">
    <citation type="submission" date="2024-08" db="EMBL/GenBank/DDBJ databases">
        <title>Clostridium lapicellarii sp. nov., and Clostridium renhuaiense sp. nov., two species isolated from the mud in a fermentation cellar used for producing sauce-flavour Chinese liquors.</title>
        <authorList>
            <person name="Yang F."/>
            <person name="Wang H."/>
            <person name="Chen L.Q."/>
            <person name="Zhou N."/>
            <person name="Lu J.J."/>
            <person name="Pu X.X."/>
            <person name="Wan B."/>
            <person name="Wang L."/>
            <person name="Liu S.J."/>
        </authorList>
    </citation>
    <scope>NUCLEOTIDE SEQUENCE [LARGE SCALE GENOMIC DNA]</scope>
    <source>
        <strain evidence="2 3">MT-5</strain>
    </source>
</reference>
<feature type="transmembrane region" description="Helical" evidence="1">
    <location>
        <begin position="28"/>
        <end position="46"/>
    </location>
</feature>
<proteinExistence type="predicted"/>
<keyword evidence="3" id="KW-1185">Reference proteome</keyword>